<evidence type="ECO:0000313" key="3">
    <source>
        <dbReference type="Proteomes" id="UP000002173"/>
    </source>
</evidence>
<comment type="caution">
    <text evidence="2">The sequence shown here is derived from an EMBL/GenBank/DDBJ whole genome shotgun (WGS) entry which is preliminary data.</text>
</comment>
<dbReference type="OMA" id="KPNMPLE"/>
<dbReference type="CDD" id="cd00143">
    <property type="entry name" value="PP2Cc"/>
    <property type="match status" value="1"/>
</dbReference>
<feature type="domain" description="PPM-type phosphatase" evidence="1">
    <location>
        <begin position="31"/>
        <end position="337"/>
    </location>
</feature>
<dbReference type="STRING" id="5865.A7AT68"/>
<gene>
    <name evidence="2" type="ORF">BBOV_II001720</name>
</gene>
<dbReference type="eggNOG" id="KOG0698">
    <property type="taxonomic scope" value="Eukaryota"/>
</dbReference>
<organism evidence="2 3">
    <name type="scientific">Babesia bovis</name>
    <dbReference type="NCBI Taxonomy" id="5865"/>
    <lineage>
        <taxon>Eukaryota</taxon>
        <taxon>Sar</taxon>
        <taxon>Alveolata</taxon>
        <taxon>Apicomplexa</taxon>
        <taxon>Aconoidasida</taxon>
        <taxon>Piroplasmida</taxon>
        <taxon>Babesiidae</taxon>
        <taxon>Babesia</taxon>
    </lineage>
</organism>
<dbReference type="EMBL" id="AAXT01000003">
    <property type="protein sequence ID" value="EDO06129.1"/>
    <property type="molecule type" value="Genomic_DNA"/>
</dbReference>
<dbReference type="PANTHER" id="PTHR47992">
    <property type="entry name" value="PROTEIN PHOSPHATASE"/>
    <property type="match status" value="1"/>
</dbReference>
<sequence length="339" mass="37876">MNVQPAECDRQTYSDHVSTESLGVFYHRKYTASVHRELGNRLIQEDRFVFAPYMIPERNDVSFFGIFDGTGGPFAADTIQNTIIEHMVSTDAWKSLMTAIDSAETGSTKIRQLAATAMKQAYANADKELLELCQKTDEHYTASTGVTVLLIKDYIVVAHVGDSRAAICYEDGGAYVTRFITTDHKPHSPDEKRRIKAAGGIVVYSKTRHATTFLRCGDYLKRHARGERPMQIQYSRAFGGKELKRCGLLCEPDVSIYKGLHQHKALIIASDGLWNVFKTRTAFTIVLRAHSNGMCIVLIVHRHKGKNPSITLVESAIMKNTAESRNSDNITSIVIIFNA</sequence>
<dbReference type="GO" id="GO:0004722">
    <property type="term" value="F:protein serine/threonine phosphatase activity"/>
    <property type="evidence" value="ECO:0007669"/>
    <property type="project" value="InterPro"/>
</dbReference>
<proteinExistence type="predicted"/>
<dbReference type="AlphaFoldDB" id="A7AT68"/>
<dbReference type="VEuPathDB" id="PiroplasmaDB:BBOV_II001720"/>
<dbReference type="Gene3D" id="3.60.40.10">
    <property type="entry name" value="PPM-type phosphatase domain"/>
    <property type="match status" value="1"/>
</dbReference>
<name>A7AT68_BABBO</name>
<dbReference type="InParanoid" id="A7AT68"/>
<dbReference type="Pfam" id="PF00481">
    <property type="entry name" value="PP2C"/>
    <property type="match status" value="1"/>
</dbReference>
<reference evidence="2 3" key="1">
    <citation type="journal article" date="2007" name="PLoS Pathog.">
        <title>Genome sequence of Babesia bovis and comparative analysis of apicomplexan hemoprotozoa.</title>
        <authorList>
            <person name="Brayton K.A."/>
            <person name="Lau A.O.T."/>
            <person name="Herndon D.R."/>
            <person name="Hannick L."/>
            <person name="Kappmeyer L.S."/>
            <person name="Berens S.J."/>
            <person name="Bidwell S.L."/>
            <person name="Brown W.C."/>
            <person name="Crabtree J."/>
            <person name="Fadrosh D."/>
            <person name="Feldblum T."/>
            <person name="Forberger H.A."/>
            <person name="Haas B.J."/>
            <person name="Howell J.M."/>
            <person name="Khouri H."/>
            <person name="Koo H."/>
            <person name="Mann D.J."/>
            <person name="Norimine J."/>
            <person name="Paulsen I.T."/>
            <person name="Radune D."/>
            <person name="Ren Q."/>
            <person name="Smith R.K. Jr."/>
            <person name="Suarez C.E."/>
            <person name="White O."/>
            <person name="Wortman J.R."/>
            <person name="Knowles D.P. Jr."/>
            <person name="McElwain T.F."/>
            <person name="Nene V.M."/>
        </authorList>
    </citation>
    <scope>NUCLEOTIDE SEQUENCE [LARGE SCALE GENOMIC DNA]</scope>
    <source>
        <strain evidence="2">T2Bo</strain>
    </source>
</reference>
<protein>
    <submittedName>
        <fullName evidence="2">Serine threonine phosphatase 2C containing protein, putative</fullName>
    </submittedName>
</protein>
<evidence type="ECO:0000313" key="2">
    <source>
        <dbReference type="EMBL" id="EDO06129.1"/>
    </source>
</evidence>
<dbReference type="SUPFAM" id="SSF81606">
    <property type="entry name" value="PP2C-like"/>
    <property type="match status" value="1"/>
</dbReference>
<dbReference type="InterPro" id="IPR036457">
    <property type="entry name" value="PPM-type-like_dom_sf"/>
</dbReference>
<dbReference type="PROSITE" id="PS51746">
    <property type="entry name" value="PPM_2"/>
    <property type="match status" value="1"/>
</dbReference>
<accession>A7AT68</accession>
<dbReference type="InterPro" id="IPR015655">
    <property type="entry name" value="PP2C"/>
</dbReference>
<evidence type="ECO:0000259" key="1">
    <source>
        <dbReference type="PROSITE" id="PS51746"/>
    </source>
</evidence>
<keyword evidence="3" id="KW-1185">Reference proteome</keyword>
<dbReference type="SMART" id="SM00332">
    <property type="entry name" value="PP2Cc"/>
    <property type="match status" value="1"/>
</dbReference>
<dbReference type="InterPro" id="IPR001932">
    <property type="entry name" value="PPM-type_phosphatase-like_dom"/>
</dbReference>
<dbReference type="Proteomes" id="UP000002173">
    <property type="component" value="Chromosome 2"/>
</dbReference>